<evidence type="ECO:0000313" key="2">
    <source>
        <dbReference type="Proteomes" id="UP001055879"/>
    </source>
</evidence>
<sequence>MRPTQISTPHLAPPKFRSLFSPFLDYEISGQMDWDFDDVHVVRGEKAQNKEIWPHLDDDTSPDTLLAKLQGIIQPWRNLYVATNELFYNYFDRLRSHYKVHLLDDYKELWRNTSEWYNETTLLNGGHPVEFDGYMRVVVDTEVLMGIYRHVGVKYQGLIAYIDIESEQYQWMGSAVMDFYASFRIFFFAFLIVIEEACDCL</sequence>
<dbReference type="Proteomes" id="UP001055879">
    <property type="component" value="Linkage Group LG05"/>
</dbReference>
<name>A0ACB9C6I3_ARCLA</name>
<keyword evidence="2" id="KW-1185">Reference proteome</keyword>
<reference evidence="1 2" key="2">
    <citation type="journal article" date="2022" name="Mol. Ecol. Resour.">
        <title>The genomes of chicory, endive, great burdock and yacon provide insights into Asteraceae paleo-polyploidization history and plant inulin production.</title>
        <authorList>
            <person name="Fan W."/>
            <person name="Wang S."/>
            <person name="Wang H."/>
            <person name="Wang A."/>
            <person name="Jiang F."/>
            <person name="Liu H."/>
            <person name="Zhao H."/>
            <person name="Xu D."/>
            <person name="Zhang Y."/>
        </authorList>
    </citation>
    <scope>NUCLEOTIDE SEQUENCE [LARGE SCALE GENOMIC DNA]</scope>
    <source>
        <strain evidence="2">cv. Niubang</strain>
    </source>
</reference>
<gene>
    <name evidence="1" type="ORF">L6452_18485</name>
</gene>
<evidence type="ECO:0000313" key="1">
    <source>
        <dbReference type="EMBL" id="KAI3729815.1"/>
    </source>
</evidence>
<dbReference type="EMBL" id="CM042051">
    <property type="protein sequence ID" value="KAI3729815.1"/>
    <property type="molecule type" value="Genomic_DNA"/>
</dbReference>
<accession>A0ACB9C6I3</accession>
<protein>
    <submittedName>
        <fullName evidence="1">Uncharacterized protein</fullName>
    </submittedName>
</protein>
<comment type="caution">
    <text evidence="1">The sequence shown here is derived from an EMBL/GenBank/DDBJ whole genome shotgun (WGS) entry which is preliminary data.</text>
</comment>
<proteinExistence type="predicted"/>
<reference evidence="2" key="1">
    <citation type="journal article" date="2022" name="Mol. Ecol. Resour.">
        <title>The genomes of chicory, endive, great burdock and yacon provide insights into Asteraceae palaeo-polyploidization history and plant inulin production.</title>
        <authorList>
            <person name="Fan W."/>
            <person name="Wang S."/>
            <person name="Wang H."/>
            <person name="Wang A."/>
            <person name="Jiang F."/>
            <person name="Liu H."/>
            <person name="Zhao H."/>
            <person name="Xu D."/>
            <person name="Zhang Y."/>
        </authorList>
    </citation>
    <scope>NUCLEOTIDE SEQUENCE [LARGE SCALE GENOMIC DNA]</scope>
    <source>
        <strain evidence="2">cv. Niubang</strain>
    </source>
</reference>
<organism evidence="1 2">
    <name type="scientific">Arctium lappa</name>
    <name type="common">Greater burdock</name>
    <name type="synonym">Lappa major</name>
    <dbReference type="NCBI Taxonomy" id="4217"/>
    <lineage>
        <taxon>Eukaryota</taxon>
        <taxon>Viridiplantae</taxon>
        <taxon>Streptophyta</taxon>
        <taxon>Embryophyta</taxon>
        <taxon>Tracheophyta</taxon>
        <taxon>Spermatophyta</taxon>
        <taxon>Magnoliopsida</taxon>
        <taxon>eudicotyledons</taxon>
        <taxon>Gunneridae</taxon>
        <taxon>Pentapetalae</taxon>
        <taxon>asterids</taxon>
        <taxon>campanulids</taxon>
        <taxon>Asterales</taxon>
        <taxon>Asteraceae</taxon>
        <taxon>Carduoideae</taxon>
        <taxon>Cardueae</taxon>
        <taxon>Arctiinae</taxon>
        <taxon>Arctium</taxon>
    </lineage>
</organism>